<dbReference type="PANTHER" id="PTHR35891">
    <property type="entry name" value="THIOL:DISULFIDE INTERCHANGE PROTEIN DSBA"/>
    <property type="match status" value="1"/>
</dbReference>
<name>A0A1V2ZXH4_9GAMM</name>
<evidence type="ECO:0000313" key="11">
    <source>
        <dbReference type="Proteomes" id="UP000189177"/>
    </source>
</evidence>
<reference evidence="10 11" key="1">
    <citation type="submission" date="2017-02" db="EMBL/GenBank/DDBJ databases">
        <title>Genomic diversity within the haloalkaliphilic genus Thioalkalivibrio.</title>
        <authorList>
            <person name="Ahn A.-C."/>
            <person name="Meier-Kolthoff J."/>
            <person name="Overmars L."/>
            <person name="Richter M."/>
            <person name="Woyke T."/>
            <person name="Sorokin D.Y."/>
            <person name="Muyzer G."/>
        </authorList>
    </citation>
    <scope>NUCLEOTIDE SEQUENCE [LARGE SCALE GENOMIC DNA]</scope>
    <source>
        <strain evidence="10 11">HL17</strain>
    </source>
</reference>
<comment type="subcellular location">
    <subcellularLocation>
        <location evidence="1 7">Periplasm</location>
    </subcellularLocation>
</comment>
<feature type="domain" description="Thioredoxin" evidence="9">
    <location>
        <begin position="11"/>
        <end position="205"/>
    </location>
</feature>
<dbReference type="InterPro" id="IPR050824">
    <property type="entry name" value="Thiol_disulfide_DsbA"/>
</dbReference>
<evidence type="ECO:0000313" key="10">
    <source>
        <dbReference type="EMBL" id="OOC09795.1"/>
    </source>
</evidence>
<evidence type="ECO:0000259" key="9">
    <source>
        <dbReference type="PROSITE" id="PS51352"/>
    </source>
</evidence>
<comment type="caution">
    <text evidence="10">The sequence shown here is derived from an EMBL/GenBank/DDBJ whole genome shotgun (WGS) entry which is preliminary data.</text>
</comment>
<keyword evidence="4 7" id="KW-0574">Periplasm</keyword>
<dbReference type="Pfam" id="PF01323">
    <property type="entry name" value="DSBA"/>
    <property type="match status" value="1"/>
</dbReference>
<dbReference type="OrthoDB" id="9784896at2"/>
<keyword evidence="6" id="KW-0676">Redox-active center</keyword>
<dbReference type="InterPro" id="IPR001853">
    <property type="entry name" value="DSBA-like_thioredoxin_dom"/>
</dbReference>
<dbReference type="PROSITE" id="PS51352">
    <property type="entry name" value="THIOREDOXIN_2"/>
    <property type="match status" value="1"/>
</dbReference>
<dbReference type="AlphaFoldDB" id="A0A1V2ZXH4"/>
<evidence type="ECO:0000256" key="5">
    <source>
        <dbReference type="ARBA" id="ARBA00023157"/>
    </source>
</evidence>
<sequence>MKRRQFLGTVAGTGALLASGRLLADFAEGRNFMRLDSPVDYGLEQGRIKVVEAFWYGCPHCYSFEPLVQEWKADLPEEVEFEYMPAPLNDVWALHARVYYAAEQLGIVDALHQPFYTAIHEQGRQMRSESAILRFVNQMGQDPDAFREAMRSDSVARQVGRSAERVREYRLEGVPSMVVNGESVVSASMTTSHEQMLEIVDHLIAEARG</sequence>
<dbReference type="STRING" id="252474.B1A74_09235"/>
<dbReference type="Proteomes" id="UP000189177">
    <property type="component" value="Unassembled WGS sequence"/>
</dbReference>
<dbReference type="EMBL" id="MUZR01000035">
    <property type="protein sequence ID" value="OOC09795.1"/>
    <property type="molecule type" value="Genomic_DNA"/>
</dbReference>
<keyword evidence="5 7" id="KW-1015">Disulfide bond</keyword>
<dbReference type="InterPro" id="IPR013766">
    <property type="entry name" value="Thioredoxin_domain"/>
</dbReference>
<keyword evidence="11" id="KW-1185">Reference proteome</keyword>
<proteinExistence type="inferred from homology"/>
<dbReference type="InterPro" id="IPR036249">
    <property type="entry name" value="Thioredoxin-like_sf"/>
</dbReference>
<evidence type="ECO:0000256" key="7">
    <source>
        <dbReference type="PIRNR" id="PIRNR001488"/>
    </source>
</evidence>
<feature type="disulfide bond" description="Redox-active" evidence="8">
    <location>
        <begin position="58"/>
        <end position="61"/>
    </location>
</feature>
<evidence type="ECO:0000256" key="6">
    <source>
        <dbReference type="ARBA" id="ARBA00023284"/>
    </source>
</evidence>
<dbReference type="InterPro" id="IPR023205">
    <property type="entry name" value="DsbA/DsbL"/>
</dbReference>
<evidence type="ECO:0000256" key="3">
    <source>
        <dbReference type="ARBA" id="ARBA00022729"/>
    </source>
</evidence>
<evidence type="ECO:0000256" key="2">
    <source>
        <dbReference type="ARBA" id="ARBA00005791"/>
    </source>
</evidence>
<keyword evidence="3" id="KW-0732">Signal</keyword>
<dbReference type="PIRSF" id="PIRSF001488">
    <property type="entry name" value="Tdi_protein"/>
    <property type="match status" value="1"/>
</dbReference>
<dbReference type="Gene3D" id="3.40.30.10">
    <property type="entry name" value="Glutaredoxin"/>
    <property type="match status" value="1"/>
</dbReference>
<dbReference type="SUPFAM" id="SSF52833">
    <property type="entry name" value="Thioredoxin-like"/>
    <property type="match status" value="1"/>
</dbReference>
<evidence type="ECO:0000256" key="4">
    <source>
        <dbReference type="ARBA" id="ARBA00022764"/>
    </source>
</evidence>
<dbReference type="PANTHER" id="PTHR35891:SF2">
    <property type="entry name" value="THIOL:DISULFIDE INTERCHANGE PROTEIN DSBA"/>
    <property type="match status" value="1"/>
</dbReference>
<dbReference type="GO" id="GO:0016491">
    <property type="term" value="F:oxidoreductase activity"/>
    <property type="evidence" value="ECO:0007669"/>
    <property type="project" value="InterPro"/>
</dbReference>
<dbReference type="GO" id="GO:0042597">
    <property type="term" value="C:periplasmic space"/>
    <property type="evidence" value="ECO:0007669"/>
    <property type="project" value="UniProtKB-SubCell"/>
</dbReference>
<gene>
    <name evidence="10" type="ORF">B1A74_09235</name>
</gene>
<dbReference type="CDD" id="cd03019">
    <property type="entry name" value="DsbA_DsbA"/>
    <property type="match status" value="1"/>
</dbReference>
<comment type="similarity">
    <text evidence="2">Belongs to the thioredoxin family. DsbA subfamily.</text>
</comment>
<protein>
    <recommendedName>
        <fullName evidence="7">Thiol:disulfide interchange protein</fullName>
    </recommendedName>
</protein>
<evidence type="ECO:0000256" key="1">
    <source>
        <dbReference type="ARBA" id="ARBA00004418"/>
    </source>
</evidence>
<accession>A0A1V2ZXH4</accession>
<dbReference type="RefSeq" id="WP_077244456.1">
    <property type="nucleotide sequence ID" value="NZ_MUZR01000035.1"/>
</dbReference>
<evidence type="ECO:0000256" key="8">
    <source>
        <dbReference type="PIRSR" id="PIRSR001488-1"/>
    </source>
</evidence>
<organism evidence="10 11">
    <name type="scientific">Thioalkalivibrio halophilus</name>
    <dbReference type="NCBI Taxonomy" id="252474"/>
    <lineage>
        <taxon>Bacteria</taxon>
        <taxon>Pseudomonadati</taxon>
        <taxon>Pseudomonadota</taxon>
        <taxon>Gammaproteobacteria</taxon>
        <taxon>Chromatiales</taxon>
        <taxon>Ectothiorhodospiraceae</taxon>
        <taxon>Thioalkalivibrio</taxon>
    </lineage>
</organism>